<evidence type="ECO:0000313" key="11">
    <source>
        <dbReference type="Proteomes" id="UP001321861"/>
    </source>
</evidence>
<evidence type="ECO:0000259" key="9">
    <source>
        <dbReference type="Pfam" id="PF00266"/>
    </source>
</evidence>
<dbReference type="PANTHER" id="PTHR43586:SF8">
    <property type="entry name" value="CYSTEINE DESULFURASE 1, CHLOROPLASTIC"/>
    <property type="match status" value="1"/>
</dbReference>
<evidence type="ECO:0000256" key="3">
    <source>
        <dbReference type="ARBA" id="ARBA00012239"/>
    </source>
</evidence>
<organism evidence="10 11">
    <name type="scientific">Xylocopilactobacillus apicola</name>
    <dbReference type="NCBI Taxonomy" id="2932184"/>
    <lineage>
        <taxon>Bacteria</taxon>
        <taxon>Bacillati</taxon>
        <taxon>Bacillota</taxon>
        <taxon>Bacilli</taxon>
        <taxon>Lactobacillales</taxon>
        <taxon>Lactobacillaceae</taxon>
        <taxon>Xylocopilactobacillus</taxon>
    </lineage>
</organism>
<reference evidence="10 11" key="1">
    <citation type="journal article" date="2023" name="Microbiol. Spectr.">
        <title>Symbiosis of Carpenter Bees with Uncharacterized Lactic Acid Bacteria Showing NAD Auxotrophy.</title>
        <authorList>
            <person name="Kawasaki S."/>
            <person name="Ozawa K."/>
            <person name="Mori T."/>
            <person name="Yamamoto A."/>
            <person name="Ito M."/>
            <person name="Ohkuma M."/>
            <person name="Sakamoto M."/>
            <person name="Matsutani M."/>
        </authorList>
    </citation>
    <scope>NUCLEOTIDE SEQUENCE [LARGE SCALE GENOMIC DNA]</scope>
    <source>
        <strain evidence="10 11">XA3</strain>
    </source>
</reference>
<protein>
    <recommendedName>
        <fullName evidence="3 8">Cysteine desulfurase</fullName>
        <ecNumber evidence="3 8">2.8.1.7</ecNumber>
    </recommendedName>
</protein>
<dbReference type="CDD" id="cd06453">
    <property type="entry name" value="SufS_like"/>
    <property type="match status" value="1"/>
</dbReference>
<gene>
    <name evidence="10" type="ORF">XA3_07230</name>
</gene>
<dbReference type="Gene3D" id="3.90.1150.10">
    <property type="entry name" value="Aspartate Aminotransferase, domain 1"/>
    <property type="match status" value="1"/>
</dbReference>
<evidence type="ECO:0000256" key="4">
    <source>
        <dbReference type="ARBA" id="ARBA00022679"/>
    </source>
</evidence>
<proteinExistence type="inferred from homology"/>
<dbReference type="InterPro" id="IPR015424">
    <property type="entry name" value="PyrdxlP-dep_Trfase"/>
</dbReference>
<dbReference type="InterPro" id="IPR020578">
    <property type="entry name" value="Aminotrans_V_PyrdxlP_BS"/>
</dbReference>
<dbReference type="InterPro" id="IPR016454">
    <property type="entry name" value="Cysteine_dSase"/>
</dbReference>
<dbReference type="Pfam" id="PF00266">
    <property type="entry name" value="Aminotran_5"/>
    <property type="match status" value="1"/>
</dbReference>
<dbReference type="GO" id="GO:0030170">
    <property type="term" value="F:pyridoxal phosphate binding"/>
    <property type="evidence" value="ECO:0007669"/>
    <property type="project" value="UniProtKB-UniRule"/>
</dbReference>
<evidence type="ECO:0000256" key="7">
    <source>
        <dbReference type="RuleBase" id="RU004504"/>
    </source>
</evidence>
<dbReference type="Gene3D" id="3.40.640.10">
    <property type="entry name" value="Type I PLP-dependent aspartate aminotransferase-like (Major domain)"/>
    <property type="match status" value="1"/>
</dbReference>
<comment type="catalytic activity">
    <reaction evidence="6 8">
        <text>(sulfur carrier)-H + L-cysteine = (sulfur carrier)-SH + L-alanine</text>
        <dbReference type="Rhea" id="RHEA:43892"/>
        <dbReference type="Rhea" id="RHEA-COMP:14737"/>
        <dbReference type="Rhea" id="RHEA-COMP:14739"/>
        <dbReference type="ChEBI" id="CHEBI:29917"/>
        <dbReference type="ChEBI" id="CHEBI:35235"/>
        <dbReference type="ChEBI" id="CHEBI:57972"/>
        <dbReference type="ChEBI" id="CHEBI:64428"/>
        <dbReference type="EC" id="2.8.1.7"/>
    </reaction>
</comment>
<sequence>MNSQERLDFPFFKQEKLIYLDSAATSQKPQSVIDSLVNYYSYNNANIHRGVYALAQKTTDQFEMVRNQVAHFINAKKSEEIVFTKGATQSLNWVVFGYFARFLKPGDEILISVMEHHSNLVPWQELAKKTGAELRYVKLDQNEQLDLDDLLTKLNSRVKVVSIAQVSNVLGCINPVKKIASLAHKFGALVVVDGAQAVGHMTVDVGELDCDFYCFSGHKMFGPTGIGVLYGKYKLLDQLKPVEYGGEMIDEVDYQASTFKELPLRLEAGTQNIAGVIGLGAAIDYLNQIGLKRISKHNQEITELAFDKLRKIPGLKIYGSANPKEHHDVISFNLAGIHPHDAATVLDSFGVEVRAGHHCAEVLMRYLKIPACLRASFHLYNDESDVLQLVSAIKEVQRFFKHGTV</sequence>
<comment type="function">
    <text evidence="8">Catalyzes the removal of elemental sulfur and selenium atoms from L-cysteine, L-cystine, L-selenocysteine, and L-selenocystine to produce L-alanine.</text>
</comment>
<keyword evidence="4 8" id="KW-0808">Transferase</keyword>
<dbReference type="Proteomes" id="UP001321861">
    <property type="component" value="Chromosome"/>
</dbReference>
<dbReference type="EMBL" id="AP026802">
    <property type="protein sequence ID" value="BDR58282.1"/>
    <property type="molecule type" value="Genomic_DNA"/>
</dbReference>
<keyword evidence="11" id="KW-1185">Reference proteome</keyword>
<comment type="similarity">
    <text evidence="2 8">Belongs to the class-V pyridoxal-phosphate-dependent aminotransferase family. Csd subfamily.</text>
</comment>
<feature type="domain" description="Aminotransferase class V" evidence="9">
    <location>
        <begin position="18"/>
        <end position="389"/>
    </location>
</feature>
<dbReference type="GO" id="GO:0031071">
    <property type="term" value="F:cysteine desulfurase activity"/>
    <property type="evidence" value="ECO:0007669"/>
    <property type="project" value="UniProtKB-UniRule"/>
</dbReference>
<dbReference type="KEGG" id="xap:XA3_07230"/>
<dbReference type="PIRSF" id="PIRSF005572">
    <property type="entry name" value="NifS"/>
    <property type="match status" value="1"/>
</dbReference>
<dbReference type="PROSITE" id="PS00595">
    <property type="entry name" value="AA_TRANSFER_CLASS_5"/>
    <property type="match status" value="1"/>
</dbReference>
<evidence type="ECO:0000256" key="5">
    <source>
        <dbReference type="ARBA" id="ARBA00022898"/>
    </source>
</evidence>
<dbReference type="EC" id="2.8.1.7" evidence="3 8"/>
<dbReference type="AlphaFoldDB" id="A0AAU9CWC4"/>
<comment type="cofactor">
    <cofactor evidence="1 7">
        <name>pyridoxal 5'-phosphate</name>
        <dbReference type="ChEBI" id="CHEBI:597326"/>
    </cofactor>
</comment>
<dbReference type="InterPro" id="IPR015421">
    <property type="entry name" value="PyrdxlP-dep_Trfase_major"/>
</dbReference>
<name>A0AAU9CWC4_9LACO</name>
<keyword evidence="5 8" id="KW-0663">Pyridoxal phosphate</keyword>
<dbReference type="InterPro" id="IPR015422">
    <property type="entry name" value="PyrdxlP-dep_Trfase_small"/>
</dbReference>
<evidence type="ECO:0000256" key="6">
    <source>
        <dbReference type="ARBA" id="ARBA00050776"/>
    </source>
</evidence>
<accession>A0AAU9CWC4</accession>
<dbReference type="SUPFAM" id="SSF53383">
    <property type="entry name" value="PLP-dependent transferases"/>
    <property type="match status" value="1"/>
</dbReference>
<dbReference type="InterPro" id="IPR000192">
    <property type="entry name" value="Aminotrans_V_dom"/>
</dbReference>
<dbReference type="GO" id="GO:0006534">
    <property type="term" value="P:cysteine metabolic process"/>
    <property type="evidence" value="ECO:0007669"/>
    <property type="project" value="UniProtKB-UniRule"/>
</dbReference>
<dbReference type="InterPro" id="IPR010970">
    <property type="entry name" value="Cys_dSase_SufS"/>
</dbReference>
<evidence type="ECO:0000256" key="2">
    <source>
        <dbReference type="ARBA" id="ARBA00010447"/>
    </source>
</evidence>
<evidence type="ECO:0000256" key="1">
    <source>
        <dbReference type="ARBA" id="ARBA00001933"/>
    </source>
</evidence>
<dbReference type="NCBIfam" id="TIGR01979">
    <property type="entry name" value="sufS"/>
    <property type="match status" value="1"/>
</dbReference>
<dbReference type="PANTHER" id="PTHR43586">
    <property type="entry name" value="CYSTEINE DESULFURASE"/>
    <property type="match status" value="1"/>
</dbReference>
<dbReference type="RefSeq" id="WP_317636196.1">
    <property type="nucleotide sequence ID" value="NZ_AP026802.1"/>
</dbReference>
<evidence type="ECO:0000313" key="10">
    <source>
        <dbReference type="EMBL" id="BDR58282.1"/>
    </source>
</evidence>
<evidence type="ECO:0000256" key="8">
    <source>
        <dbReference type="RuleBase" id="RU004506"/>
    </source>
</evidence>